<keyword evidence="2" id="KW-1185">Reference proteome</keyword>
<gene>
    <name evidence="1" type="ORF">RC74_21295</name>
</gene>
<protein>
    <submittedName>
        <fullName evidence="1">Uncharacterized protein</fullName>
    </submittedName>
</protein>
<keyword evidence="1" id="KW-0614">Plasmid</keyword>
<reference evidence="1 2" key="1">
    <citation type="submission" date="2016-02" db="EMBL/GenBank/DDBJ databases">
        <title>Complete genome sequence of Halocynthiibacter arcticus PAMC 20958t from arctic marine sediment.</title>
        <authorList>
            <person name="Lee Y.M."/>
            <person name="Baek K."/>
            <person name="Lee H.K."/>
            <person name="Shin S.C."/>
        </authorList>
    </citation>
    <scope>NUCLEOTIDE SEQUENCE [LARGE SCALE GENOMIC DNA]</scope>
    <source>
        <strain evidence="1">PAMC 20958</strain>
        <plasmid evidence="2">Plasmid</plasmid>
    </source>
</reference>
<dbReference type="KEGG" id="hat:RC74_21295"/>
<name>A0A126V684_9RHOB</name>
<proteinExistence type="predicted"/>
<geneLocation type="plasmid" evidence="1">
    <name>unnamed</name>
</geneLocation>
<organism evidence="1 2">
    <name type="scientific">Falsihalocynthiibacter arcticus</name>
    <dbReference type="NCBI Taxonomy" id="1579316"/>
    <lineage>
        <taxon>Bacteria</taxon>
        <taxon>Pseudomonadati</taxon>
        <taxon>Pseudomonadota</taxon>
        <taxon>Alphaproteobacteria</taxon>
        <taxon>Rhodobacterales</taxon>
        <taxon>Roseobacteraceae</taxon>
        <taxon>Falsihalocynthiibacter</taxon>
    </lineage>
</organism>
<accession>A0A126V684</accession>
<sequence length="75" mass="8296">MCRYTTIMRHSLDYFGSFGFSGGINWHAHPVVEAFANFLYDAKVALGIAIAPLSLHVEPLLKGAHDDNLNIEAIH</sequence>
<evidence type="ECO:0000313" key="1">
    <source>
        <dbReference type="EMBL" id="AML53792.1"/>
    </source>
</evidence>
<dbReference type="Proteomes" id="UP000070371">
    <property type="component" value="Plasmid unnamed"/>
</dbReference>
<dbReference type="AlphaFoldDB" id="A0A126V684"/>
<dbReference type="EMBL" id="CP014328">
    <property type="protein sequence ID" value="AML53792.1"/>
    <property type="molecule type" value="Genomic_DNA"/>
</dbReference>
<evidence type="ECO:0000313" key="2">
    <source>
        <dbReference type="Proteomes" id="UP000070371"/>
    </source>
</evidence>